<dbReference type="NCBIfam" id="TIGR00924">
    <property type="entry name" value="yjdL_sub1_fam"/>
    <property type="match status" value="1"/>
</dbReference>
<keyword evidence="5 8" id="KW-0812">Transmembrane</keyword>
<dbReference type="Pfam" id="PF00854">
    <property type="entry name" value="PTR2"/>
    <property type="match status" value="1"/>
</dbReference>
<comment type="subcellular location">
    <subcellularLocation>
        <location evidence="1">Cell membrane</location>
        <topology evidence="1">Multi-pass membrane protein</topology>
    </subcellularLocation>
    <subcellularLocation>
        <location evidence="8">Membrane</location>
        <topology evidence="8">Multi-pass membrane protein</topology>
    </subcellularLocation>
</comment>
<keyword evidence="12" id="KW-1185">Reference proteome</keyword>
<dbReference type="GO" id="GO:1904680">
    <property type="term" value="F:peptide transmembrane transporter activity"/>
    <property type="evidence" value="ECO:0007669"/>
    <property type="project" value="InterPro"/>
</dbReference>
<feature type="transmembrane region" description="Helical" evidence="9">
    <location>
        <begin position="36"/>
        <end position="55"/>
    </location>
</feature>
<evidence type="ECO:0000256" key="8">
    <source>
        <dbReference type="RuleBase" id="RU003755"/>
    </source>
</evidence>
<evidence type="ECO:0000256" key="6">
    <source>
        <dbReference type="ARBA" id="ARBA00022989"/>
    </source>
</evidence>
<dbReference type="GO" id="GO:0006857">
    <property type="term" value="P:oligopeptide transport"/>
    <property type="evidence" value="ECO:0007669"/>
    <property type="project" value="InterPro"/>
</dbReference>
<dbReference type="InterPro" id="IPR005279">
    <property type="entry name" value="Dipep/tripep_permease"/>
</dbReference>
<proteinExistence type="inferred from homology"/>
<dbReference type="InterPro" id="IPR050171">
    <property type="entry name" value="MFS_Transporters"/>
</dbReference>
<evidence type="ECO:0000256" key="3">
    <source>
        <dbReference type="ARBA" id="ARBA00022448"/>
    </source>
</evidence>
<dbReference type="InterPro" id="IPR000109">
    <property type="entry name" value="POT_fam"/>
</dbReference>
<dbReference type="CDD" id="cd17346">
    <property type="entry name" value="MFS_DtpA_like"/>
    <property type="match status" value="1"/>
</dbReference>
<protein>
    <submittedName>
        <fullName evidence="11">MFS transporter</fullName>
    </submittedName>
</protein>
<comment type="caution">
    <text evidence="11">The sequence shown here is derived from an EMBL/GenBank/DDBJ whole genome shotgun (WGS) entry which is preliminary data.</text>
</comment>
<dbReference type="AlphaFoldDB" id="A0A199NSJ2"/>
<dbReference type="PANTHER" id="PTHR23517:SF15">
    <property type="entry name" value="PROTON-DEPENDENT OLIGOPEPTIDE FAMILY TRANSPORT PROTEIN"/>
    <property type="match status" value="1"/>
</dbReference>
<evidence type="ECO:0000256" key="4">
    <source>
        <dbReference type="ARBA" id="ARBA00022475"/>
    </source>
</evidence>
<evidence type="ECO:0000256" key="7">
    <source>
        <dbReference type="ARBA" id="ARBA00023136"/>
    </source>
</evidence>
<dbReference type="InterPro" id="IPR036259">
    <property type="entry name" value="MFS_trans_sf"/>
</dbReference>
<gene>
    <name evidence="11" type="ORF">AN277_0205250</name>
</gene>
<dbReference type="RefSeq" id="WP_064725303.1">
    <property type="nucleotide sequence ID" value="NZ_JBFBMA010000004.1"/>
</dbReference>
<dbReference type="InterPro" id="IPR020846">
    <property type="entry name" value="MFS_dom"/>
</dbReference>
<keyword evidence="6 9" id="KW-1133">Transmembrane helix</keyword>
<feature type="transmembrane region" description="Helical" evidence="9">
    <location>
        <begin position="101"/>
        <end position="118"/>
    </location>
</feature>
<feature type="transmembrane region" description="Helical" evidence="9">
    <location>
        <begin position="369"/>
        <end position="387"/>
    </location>
</feature>
<name>A0A199NSJ2_9MICC</name>
<keyword evidence="3 8" id="KW-0813">Transport</keyword>
<feature type="transmembrane region" description="Helical" evidence="9">
    <location>
        <begin position="338"/>
        <end position="357"/>
    </location>
</feature>
<dbReference type="SUPFAM" id="SSF103473">
    <property type="entry name" value="MFS general substrate transporter"/>
    <property type="match status" value="1"/>
</dbReference>
<evidence type="ECO:0000259" key="10">
    <source>
        <dbReference type="PROSITE" id="PS50850"/>
    </source>
</evidence>
<evidence type="ECO:0000256" key="2">
    <source>
        <dbReference type="ARBA" id="ARBA00005982"/>
    </source>
</evidence>
<feature type="transmembrane region" description="Helical" evidence="9">
    <location>
        <begin position="124"/>
        <end position="150"/>
    </location>
</feature>
<feature type="transmembrane region" description="Helical" evidence="9">
    <location>
        <begin position="393"/>
        <end position="411"/>
    </location>
</feature>
<comment type="similarity">
    <text evidence="2 8">Belongs to the major facilitator superfamily. Proton-dependent oligopeptide transporter (POT/PTR) (TC 2.A.17) family.</text>
</comment>
<reference evidence="11" key="1">
    <citation type="submission" date="2016-06" db="EMBL/GenBank/DDBJ databases">
        <title>Identification of putative biosynthetic pathways for the production of bioactive secondary metabolites by the marine actinomycete Kocuria kristinae RUTW2-3.</title>
        <authorList>
            <person name="Waterworth S.C."/>
            <person name="Walmsley T.A."/>
            <person name="Matongo T."/>
            <person name="Davies-Coleman M.T."/>
            <person name="Dorrington R.A."/>
        </authorList>
    </citation>
    <scope>NUCLEOTIDE SEQUENCE [LARGE SCALE GENOMIC DNA]</scope>
    <source>
        <strain evidence="11">RUTW2-3</strain>
    </source>
</reference>
<sequence length="491" mass="52924">MSHTTAEPRGVDAHNPSGKTFFGHPRMLANLFSVEMWERFSFYGMQAILVYYLYYSAAEGGLALDKGAATGIIGAYGGMVYLMAIVGGYLGDKILGPERTLFYSAIAIMFGHIALALLPGLVGVIVGLVLIAVGSGCLKTNASVLVGSLYDLKDTRRDAGFTIFYLGVNIGALVGPLLTNWLWGLAGFHFGFGLAAIGMFAGLVQYVATRKRLPAEARVVPTPASAKEKGLAGGAVVVFLLLVALISATGLLTPDNIDNWVIGLTLVGAIALFAVLLTSKRTTADEHSRVLSFVPLWLANVVFWALFQQQFTVIAVYSDTRLDWHLFGMELKPGLVNSINPIFIIAFGTLFSVMWTKLGERQPTTVTKWSFGLVGAGIAFLIFLTQAGKPVVSLWWIVLILFVLTLSELSISPTGSSLATKLAPEAHKSQMMALFWTSVAMGTTLSGWLAGFYSMDTEIPYFTTMGLMSIAAGLLVFFGRKPILKLMRGVR</sequence>
<dbReference type="InterPro" id="IPR018456">
    <property type="entry name" value="PTR2_symporter_CS"/>
</dbReference>
<feature type="transmembrane region" description="Helical" evidence="9">
    <location>
        <begin position="67"/>
        <end position="89"/>
    </location>
</feature>
<feature type="transmembrane region" description="Helical" evidence="9">
    <location>
        <begin position="189"/>
        <end position="209"/>
    </location>
</feature>
<evidence type="ECO:0000256" key="5">
    <source>
        <dbReference type="ARBA" id="ARBA00022692"/>
    </source>
</evidence>
<dbReference type="GO" id="GO:0005886">
    <property type="term" value="C:plasma membrane"/>
    <property type="evidence" value="ECO:0007669"/>
    <property type="project" value="UniProtKB-SubCell"/>
</dbReference>
<evidence type="ECO:0000256" key="9">
    <source>
        <dbReference type="SAM" id="Phobius"/>
    </source>
</evidence>
<evidence type="ECO:0000313" key="12">
    <source>
        <dbReference type="Proteomes" id="UP000053171"/>
    </source>
</evidence>
<feature type="transmembrane region" description="Helical" evidence="9">
    <location>
        <begin position="162"/>
        <end position="183"/>
    </location>
</feature>
<dbReference type="PROSITE" id="PS50850">
    <property type="entry name" value="MFS"/>
    <property type="match status" value="1"/>
</dbReference>
<accession>A0A199NSJ2</accession>
<keyword evidence="4" id="KW-1003">Cell membrane</keyword>
<dbReference type="EMBL" id="LJBJ02000008">
    <property type="protein sequence ID" value="OAX52059.1"/>
    <property type="molecule type" value="Genomic_DNA"/>
</dbReference>
<dbReference type="PANTHER" id="PTHR23517">
    <property type="entry name" value="RESISTANCE PROTEIN MDTM, PUTATIVE-RELATED-RELATED"/>
    <property type="match status" value="1"/>
</dbReference>
<feature type="transmembrane region" description="Helical" evidence="9">
    <location>
        <begin position="432"/>
        <end position="453"/>
    </location>
</feature>
<evidence type="ECO:0000256" key="1">
    <source>
        <dbReference type="ARBA" id="ARBA00004651"/>
    </source>
</evidence>
<dbReference type="Proteomes" id="UP000053171">
    <property type="component" value="Unassembled WGS sequence"/>
</dbReference>
<evidence type="ECO:0000313" key="11">
    <source>
        <dbReference type="EMBL" id="OAX52059.1"/>
    </source>
</evidence>
<feature type="transmembrane region" description="Helical" evidence="9">
    <location>
        <begin position="259"/>
        <end position="278"/>
    </location>
</feature>
<feature type="domain" description="Major facilitator superfamily (MFS) profile" evidence="10">
    <location>
        <begin position="30"/>
        <end position="484"/>
    </location>
</feature>
<dbReference type="PROSITE" id="PS01023">
    <property type="entry name" value="PTR2_2"/>
    <property type="match status" value="1"/>
</dbReference>
<feature type="transmembrane region" description="Helical" evidence="9">
    <location>
        <begin position="459"/>
        <end position="478"/>
    </location>
</feature>
<feature type="transmembrane region" description="Helical" evidence="9">
    <location>
        <begin position="230"/>
        <end position="253"/>
    </location>
</feature>
<organism evidence="11 12">
    <name type="scientific">Rothia kristinae</name>
    <dbReference type="NCBI Taxonomy" id="37923"/>
    <lineage>
        <taxon>Bacteria</taxon>
        <taxon>Bacillati</taxon>
        <taxon>Actinomycetota</taxon>
        <taxon>Actinomycetes</taxon>
        <taxon>Micrococcales</taxon>
        <taxon>Micrococcaceae</taxon>
        <taxon>Rothia</taxon>
    </lineage>
</organism>
<keyword evidence="7 9" id="KW-0472">Membrane</keyword>
<feature type="transmembrane region" description="Helical" evidence="9">
    <location>
        <begin position="290"/>
        <end position="318"/>
    </location>
</feature>
<dbReference type="Gene3D" id="1.20.1250.20">
    <property type="entry name" value="MFS general substrate transporter like domains"/>
    <property type="match status" value="1"/>
</dbReference>